<organism evidence="1 2">
    <name type="scientific">Dipteronia sinensis</name>
    <dbReference type="NCBI Taxonomy" id="43782"/>
    <lineage>
        <taxon>Eukaryota</taxon>
        <taxon>Viridiplantae</taxon>
        <taxon>Streptophyta</taxon>
        <taxon>Embryophyta</taxon>
        <taxon>Tracheophyta</taxon>
        <taxon>Spermatophyta</taxon>
        <taxon>Magnoliopsida</taxon>
        <taxon>eudicotyledons</taxon>
        <taxon>Gunneridae</taxon>
        <taxon>Pentapetalae</taxon>
        <taxon>rosids</taxon>
        <taxon>malvids</taxon>
        <taxon>Sapindales</taxon>
        <taxon>Sapindaceae</taxon>
        <taxon>Hippocastanoideae</taxon>
        <taxon>Acereae</taxon>
        <taxon>Dipteronia</taxon>
    </lineage>
</organism>
<proteinExistence type="predicted"/>
<dbReference type="PANTHER" id="PTHR35218">
    <property type="entry name" value="RNASE H DOMAIN-CONTAINING PROTEIN"/>
    <property type="match status" value="1"/>
</dbReference>
<keyword evidence="2" id="KW-1185">Reference proteome</keyword>
<dbReference type="PANTHER" id="PTHR35218:SF9">
    <property type="entry name" value="ENDONUCLEASE_EXONUCLEASE_PHOSPHATASE DOMAIN-CONTAINING PROTEIN"/>
    <property type="match status" value="1"/>
</dbReference>
<protein>
    <recommendedName>
        <fullName evidence="3">Reverse transcriptase</fullName>
    </recommendedName>
</protein>
<evidence type="ECO:0000313" key="1">
    <source>
        <dbReference type="EMBL" id="KAK3218381.1"/>
    </source>
</evidence>
<reference evidence="1" key="1">
    <citation type="journal article" date="2023" name="Plant J.">
        <title>Genome sequences and population genomics provide insights into the demographic history, inbreeding, and mutation load of two 'living fossil' tree species of Dipteronia.</title>
        <authorList>
            <person name="Feng Y."/>
            <person name="Comes H.P."/>
            <person name="Chen J."/>
            <person name="Zhu S."/>
            <person name="Lu R."/>
            <person name="Zhang X."/>
            <person name="Li P."/>
            <person name="Qiu J."/>
            <person name="Olsen K.M."/>
            <person name="Qiu Y."/>
        </authorList>
    </citation>
    <scope>NUCLEOTIDE SEQUENCE</scope>
    <source>
        <strain evidence="1">NBL</strain>
    </source>
</reference>
<accession>A0AAE0AHV4</accession>
<evidence type="ECO:0008006" key="3">
    <source>
        <dbReference type="Google" id="ProtNLM"/>
    </source>
</evidence>
<name>A0AAE0AHV4_9ROSI</name>
<gene>
    <name evidence="1" type="ORF">Dsin_012351</name>
</gene>
<dbReference type="SUPFAM" id="SSF56219">
    <property type="entry name" value="DNase I-like"/>
    <property type="match status" value="1"/>
</dbReference>
<dbReference type="Proteomes" id="UP001281410">
    <property type="component" value="Unassembled WGS sequence"/>
</dbReference>
<sequence>MELAETCVRITEEVGHNVGMDSSDRGVRTDEEVIGSSEDGKGKWVALEEDISVHVGVSAVDKNVRIEHGVHDKVVHRLDIVFLMETIYDHNAMERLRVKLGFDAKLVVNRECNSGGLGIFWNSVIEVSLLSYSCFHIDTVVTSHNNKRWRLTGFYGNPNTSQRIHGWTLLRRFVGMASYPWLVGEEFNEILFMSEKMGGVSRQEVLMDNFRDVLEDCGLRDLGYFGPRFTWSNKRGSDQLV</sequence>
<dbReference type="InterPro" id="IPR036691">
    <property type="entry name" value="Endo/exonu/phosph_ase_sf"/>
</dbReference>
<comment type="caution">
    <text evidence="1">The sequence shown here is derived from an EMBL/GenBank/DDBJ whole genome shotgun (WGS) entry which is preliminary data.</text>
</comment>
<evidence type="ECO:0000313" key="2">
    <source>
        <dbReference type="Proteomes" id="UP001281410"/>
    </source>
</evidence>
<dbReference type="Gene3D" id="3.60.10.10">
    <property type="entry name" value="Endonuclease/exonuclease/phosphatase"/>
    <property type="match status" value="1"/>
</dbReference>
<dbReference type="AlphaFoldDB" id="A0AAE0AHV4"/>
<dbReference type="EMBL" id="JANJYJ010000004">
    <property type="protein sequence ID" value="KAK3218381.1"/>
    <property type="molecule type" value="Genomic_DNA"/>
</dbReference>